<comment type="caution">
    <text evidence="4">The sequence shown here is derived from an EMBL/GenBank/DDBJ whole genome shotgun (WGS) entry which is preliminary data.</text>
</comment>
<proteinExistence type="predicted"/>
<dbReference type="InterPro" id="IPR043129">
    <property type="entry name" value="ATPase_NBD"/>
</dbReference>
<feature type="domain" description="Acetophenone carboxylase-like C-terminal" evidence="3">
    <location>
        <begin position="505"/>
        <end position="660"/>
    </location>
</feature>
<dbReference type="Pfam" id="PF19278">
    <property type="entry name" value="Hydant_A_C"/>
    <property type="match status" value="1"/>
</dbReference>
<dbReference type="PANTHER" id="PTHR11365">
    <property type="entry name" value="5-OXOPROLINASE RELATED"/>
    <property type="match status" value="1"/>
</dbReference>
<name>A0A6A8GNX8_9EURY</name>
<feature type="domain" description="Hydantoinase/oxoprolinase N-terminal" evidence="2">
    <location>
        <begin position="6"/>
        <end position="180"/>
    </location>
</feature>
<evidence type="ECO:0000313" key="4">
    <source>
        <dbReference type="EMBL" id="MRX23690.1"/>
    </source>
</evidence>
<protein>
    <submittedName>
        <fullName evidence="4">Hydantoinase/oxoprolinase family protein</fullName>
    </submittedName>
</protein>
<dbReference type="Pfam" id="PF01968">
    <property type="entry name" value="Hydantoinase_A"/>
    <property type="match status" value="1"/>
</dbReference>
<dbReference type="GO" id="GO:0006749">
    <property type="term" value="P:glutathione metabolic process"/>
    <property type="evidence" value="ECO:0007669"/>
    <property type="project" value="TreeGrafter"/>
</dbReference>
<dbReference type="GO" id="GO:0005829">
    <property type="term" value="C:cytosol"/>
    <property type="evidence" value="ECO:0007669"/>
    <property type="project" value="TreeGrafter"/>
</dbReference>
<evidence type="ECO:0000259" key="3">
    <source>
        <dbReference type="Pfam" id="PF19278"/>
    </source>
</evidence>
<dbReference type="PANTHER" id="PTHR11365:SF23">
    <property type="entry name" value="HYPOTHETICAL 5-OXOPROLINASE (EUROFUNG)-RELATED"/>
    <property type="match status" value="1"/>
</dbReference>
<dbReference type="SUPFAM" id="SSF53067">
    <property type="entry name" value="Actin-like ATPase domain"/>
    <property type="match status" value="1"/>
</dbReference>
<dbReference type="InterPro" id="IPR049517">
    <property type="entry name" value="ACX-like_C"/>
</dbReference>
<dbReference type="GO" id="GO:0017168">
    <property type="term" value="F:5-oxoprolinase (ATP-hydrolyzing) activity"/>
    <property type="evidence" value="ECO:0007669"/>
    <property type="project" value="TreeGrafter"/>
</dbReference>
<feature type="domain" description="Hydantoinase A/oxoprolinase" evidence="1">
    <location>
        <begin position="201"/>
        <end position="490"/>
    </location>
</feature>
<gene>
    <name evidence="4" type="ORF">GJR96_17230</name>
</gene>
<dbReference type="RefSeq" id="WP_151164758.1">
    <property type="nucleotide sequence ID" value="NZ_WKJO01000003.1"/>
</dbReference>
<evidence type="ECO:0000259" key="1">
    <source>
        <dbReference type="Pfam" id="PF01968"/>
    </source>
</evidence>
<dbReference type="InterPro" id="IPR045079">
    <property type="entry name" value="Oxoprolinase-like"/>
</dbReference>
<dbReference type="AlphaFoldDB" id="A0A6A8GNX8"/>
<accession>A0A6A8GNX8</accession>
<sequence length="672" mass="70363">MPGEVRLGVDVGGTFTDVVLLTADDELVTAKVPSTDDQSVGVVDGIETACAAAGIPPSDVDSFTHAMTVSVNALLERDGAKTALVTTEGFRDVLEIGRQARPSLYDITVDKPEPLVPRRRRFEITERATIHGIDRPVDEAAVHELAEAIRASGAESVAICLLHAYRHPENERVVADVLRDSLDVPVSASHEVLAEFREYERTSTTVVDAYVTPVIDAYLGRLESRASALGLPSPHIMQANGGLAPVATVRTHAVTTTMSGPAAGVVGAAETAVDDESDGFDGLVTFDMGGTSTDVSLVRGGAVEQTTDATVDGLPIKTPMVDVETVGSGGGSIAWVDSGGALRVGPRSAGATPGPVCYGRGGTAPTVTDANVVLGYIGETSALGGELSVDVSAAEEALASLAAEAGLDDALTAARGVFRVANASMARAIRSVTVERGIDPRGYGLVAFGGAGPMHAVALADSLGIELVVVPYACGVLSAYGLLAADERHDSVRTVRTPLDSVESDEIEEVYQRLANDVLRDVESRQAATIRRAADLRYTGQSFELTVPVDGGFDATRVARRFHEAHERTYGYRMADPVELVNVRASGVVERDSPAVSFEGGTGAQRETRTAFFEGQPVETPVYDRERLPQGADVEGPAILEQDESTVVVPPAWGGTVRLDGTLVVTKRGGAE</sequence>
<dbReference type="EMBL" id="WKJO01000003">
    <property type="protein sequence ID" value="MRX23690.1"/>
    <property type="molecule type" value="Genomic_DNA"/>
</dbReference>
<reference evidence="4 5" key="1">
    <citation type="submission" date="2019-11" db="EMBL/GenBank/DDBJ databases">
        <title>Whole genome sequence of Haloferax sp. MBLA0076.</title>
        <authorList>
            <person name="Seo M.-J."/>
            <person name="Cho E.-S."/>
        </authorList>
    </citation>
    <scope>NUCLEOTIDE SEQUENCE [LARGE SCALE GENOMIC DNA]</scope>
    <source>
        <strain evidence="4 5">MBLA0076</strain>
    </source>
</reference>
<keyword evidence="5" id="KW-1185">Reference proteome</keyword>
<organism evidence="4 5">
    <name type="scientific">Haloferax litoreum</name>
    <dbReference type="NCBI Taxonomy" id="2666140"/>
    <lineage>
        <taxon>Archaea</taxon>
        <taxon>Methanobacteriati</taxon>
        <taxon>Methanobacteriota</taxon>
        <taxon>Stenosarchaea group</taxon>
        <taxon>Halobacteria</taxon>
        <taxon>Halobacteriales</taxon>
        <taxon>Haloferacaceae</taxon>
        <taxon>Haloferax</taxon>
    </lineage>
</organism>
<dbReference type="Pfam" id="PF05378">
    <property type="entry name" value="Hydant_A_N"/>
    <property type="match status" value="1"/>
</dbReference>
<dbReference type="InterPro" id="IPR002821">
    <property type="entry name" value="Hydantoinase_A"/>
</dbReference>
<evidence type="ECO:0000259" key="2">
    <source>
        <dbReference type="Pfam" id="PF05378"/>
    </source>
</evidence>
<dbReference type="Proteomes" id="UP000439022">
    <property type="component" value="Unassembled WGS sequence"/>
</dbReference>
<dbReference type="InterPro" id="IPR008040">
    <property type="entry name" value="Hydant_A_N"/>
</dbReference>
<evidence type="ECO:0000313" key="5">
    <source>
        <dbReference type="Proteomes" id="UP000439022"/>
    </source>
</evidence>